<feature type="transmembrane region" description="Helical" evidence="1">
    <location>
        <begin position="714"/>
        <end position="733"/>
    </location>
</feature>
<dbReference type="InterPro" id="IPR003675">
    <property type="entry name" value="Rce1/LyrA-like_dom"/>
</dbReference>
<organism evidence="3 4">
    <name type="scientific">Bythopirellula goksoeyrii</name>
    <dbReference type="NCBI Taxonomy" id="1400387"/>
    <lineage>
        <taxon>Bacteria</taxon>
        <taxon>Pseudomonadati</taxon>
        <taxon>Planctomycetota</taxon>
        <taxon>Planctomycetia</taxon>
        <taxon>Pirellulales</taxon>
        <taxon>Lacipirellulaceae</taxon>
        <taxon>Bythopirellula</taxon>
    </lineage>
</organism>
<keyword evidence="1" id="KW-0472">Membrane</keyword>
<reference evidence="3 4" key="1">
    <citation type="submission" date="2019-08" db="EMBL/GenBank/DDBJ databases">
        <title>Deep-cultivation of Planctomycetes and their phenomic and genomic characterization uncovers novel biology.</title>
        <authorList>
            <person name="Wiegand S."/>
            <person name="Jogler M."/>
            <person name="Boedeker C."/>
            <person name="Pinto D."/>
            <person name="Vollmers J."/>
            <person name="Rivas-Marin E."/>
            <person name="Kohn T."/>
            <person name="Peeters S.H."/>
            <person name="Heuer A."/>
            <person name="Rast P."/>
            <person name="Oberbeckmann S."/>
            <person name="Bunk B."/>
            <person name="Jeske O."/>
            <person name="Meyerdierks A."/>
            <person name="Storesund J.E."/>
            <person name="Kallscheuer N."/>
            <person name="Luecker S."/>
            <person name="Lage O.M."/>
            <person name="Pohl T."/>
            <person name="Merkel B.J."/>
            <person name="Hornburger P."/>
            <person name="Mueller R.-W."/>
            <person name="Bruemmer F."/>
            <person name="Labrenz M."/>
            <person name="Spormann A.M."/>
            <person name="Op den Camp H."/>
            <person name="Overmann J."/>
            <person name="Amann R."/>
            <person name="Jetten M.S.M."/>
            <person name="Mascher T."/>
            <person name="Medema M.H."/>
            <person name="Devos D.P."/>
            <person name="Kaster A.-K."/>
            <person name="Ovreas L."/>
            <person name="Rohde M."/>
            <person name="Galperin M.Y."/>
            <person name="Jogler C."/>
        </authorList>
    </citation>
    <scope>NUCLEOTIDE SEQUENCE [LARGE SCALE GENOMIC DNA]</scope>
    <source>
        <strain evidence="3 4">Pr1d</strain>
    </source>
</reference>
<dbReference type="PANTHER" id="PTHR43471">
    <property type="entry name" value="ABC TRANSPORTER PERMEASE"/>
    <property type="match status" value="1"/>
</dbReference>
<dbReference type="Pfam" id="PF02517">
    <property type="entry name" value="Rce1-like"/>
    <property type="match status" value="1"/>
</dbReference>
<protein>
    <submittedName>
        <fullName evidence="3">ABC-2 family transporter protein</fullName>
    </submittedName>
</protein>
<accession>A0A5B9Q998</accession>
<feature type="transmembrane region" description="Helical" evidence="1">
    <location>
        <begin position="652"/>
        <end position="678"/>
    </location>
</feature>
<evidence type="ECO:0000256" key="1">
    <source>
        <dbReference type="SAM" id="Phobius"/>
    </source>
</evidence>
<sequence length="757" mass="84553">MNLHNVKLVYAREMRDQLRDRRTLFLIAVLPLLLYPLLGMSFFQLSQFMRNNASKVLILGEEQLSGSEWLPALFEGDHFAPNWFGSPTEQNALQIVQADTLWPGKVPKGEELDQTARKAIAQGDVQVVLRFPNGFEEQLVAVRESLLNRDDAKQVQFTDDLLQPEIIFISANEKSRIAQLRVDDVLRNWRAEVTRSNLREGNVPISATNPFAIKQNDVSEEQQRHAAVWSKVLPFVLFIWALTGAFYPAIDLCAGEKERGTLETLLVSPAERREIVWGKLLTIMTFSVITALLNLASLGVTAKFVMAQFREIISLPGASALTLPPLNALVWLVVALLPIAAFFSAMCLACAAFARSTKEGQYYLMPLLLVIMPLMMLPLSPGVELTLGNSLIPVTGVVLLLRSVIEGQYWQTVPYLLPVVGVTLGCCLLAIRWAEDQFNRESVLFRESERLDLGRWITHLFRDRADTPTLAQGILCIAVVSIVQFFVNLSLSAREGAGNSFQSLAELLFISQVVCIALPVALMTLLFTRHPARTLLLDHWPRFSHVLAATVLAVLMFPLGQQFAQWVERLYPFSNEVKEQIAGLSGTLQNAPNWWLPLLLMGLLPAVCEEIAFRGFILSGLRHLGHKWWAISISAVAFGMAHFILQQKVSAAAVGLVIGLLAVQTGSLVPCIVFHAIYNSLTVLTSRLAEMLEPGKETHPVLDLILRSDGQGLFQNWVLLACLFGAAAILWWLHRIPYHRTDEEQFQERLDKQFVGA</sequence>
<dbReference type="AlphaFoldDB" id="A0A5B9Q998"/>
<feature type="transmembrane region" description="Helical" evidence="1">
    <location>
        <begin position="385"/>
        <end position="401"/>
    </location>
</feature>
<evidence type="ECO:0000259" key="2">
    <source>
        <dbReference type="Pfam" id="PF02517"/>
    </source>
</evidence>
<keyword evidence="1" id="KW-0812">Transmembrane</keyword>
<feature type="transmembrane region" description="Helical" evidence="1">
    <location>
        <begin position="503"/>
        <end position="527"/>
    </location>
</feature>
<feature type="transmembrane region" description="Helical" evidence="1">
    <location>
        <begin position="24"/>
        <end position="45"/>
    </location>
</feature>
<dbReference type="OrthoDB" id="5486437at2"/>
<dbReference type="GO" id="GO:0140359">
    <property type="term" value="F:ABC-type transporter activity"/>
    <property type="evidence" value="ECO:0007669"/>
    <property type="project" value="InterPro"/>
</dbReference>
<dbReference type="GO" id="GO:0005886">
    <property type="term" value="C:plasma membrane"/>
    <property type="evidence" value="ECO:0007669"/>
    <property type="project" value="UniProtKB-SubCell"/>
</dbReference>
<dbReference type="GO" id="GO:0080120">
    <property type="term" value="P:CAAX-box protein maturation"/>
    <property type="evidence" value="ECO:0007669"/>
    <property type="project" value="UniProtKB-ARBA"/>
</dbReference>
<feature type="transmembrane region" description="Helical" evidence="1">
    <location>
        <begin position="361"/>
        <end position="379"/>
    </location>
</feature>
<gene>
    <name evidence="3" type="ORF">Pr1d_29060</name>
</gene>
<dbReference type="Pfam" id="PF12679">
    <property type="entry name" value="ABC2_membrane_2"/>
    <property type="match status" value="1"/>
</dbReference>
<feature type="transmembrane region" description="Helical" evidence="1">
    <location>
        <begin position="628"/>
        <end position="645"/>
    </location>
</feature>
<feature type="transmembrane region" description="Helical" evidence="1">
    <location>
        <begin position="329"/>
        <end position="354"/>
    </location>
</feature>
<dbReference type="NCBIfam" id="NF041647">
    <property type="entry name" value="ABC_perm_CPBP"/>
    <property type="match status" value="1"/>
</dbReference>
<keyword evidence="1" id="KW-1133">Transmembrane helix</keyword>
<feature type="transmembrane region" description="Helical" evidence="1">
    <location>
        <begin position="470"/>
        <end position="491"/>
    </location>
</feature>
<feature type="transmembrane region" description="Helical" evidence="1">
    <location>
        <begin position="232"/>
        <end position="254"/>
    </location>
</feature>
<feature type="transmembrane region" description="Helical" evidence="1">
    <location>
        <begin position="413"/>
        <end position="434"/>
    </location>
</feature>
<dbReference type="PANTHER" id="PTHR43471:SF3">
    <property type="entry name" value="ABC TRANSPORTER PERMEASE PROTEIN NATB"/>
    <property type="match status" value="1"/>
</dbReference>
<dbReference type="RefSeq" id="WP_148074104.1">
    <property type="nucleotide sequence ID" value="NZ_CP042913.1"/>
</dbReference>
<dbReference type="KEGG" id="bgok:Pr1d_29060"/>
<name>A0A5B9Q998_9BACT</name>
<evidence type="ECO:0000313" key="3">
    <source>
        <dbReference type="EMBL" id="QEG35604.1"/>
    </source>
</evidence>
<feature type="transmembrane region" description="Helical" evidence="1">
    <location>
        <begin position="539"/>
        <end position="559"/>
    </location>
</feature>
<feature type="transmembrane region" description="Helical" evidence="1">
    <location>
        <begin position="594"/>
        <end position="616"/>
    </location>
</feature>
<dbReference type="EMBL" id="CP042913">
    <property type="protein sequence ID" value="QEG35604.1"/>
    <property type="molecule type" value="Genomic_DNA"/>
</dbReference>
<evidence type="ECO:0000313" key="4">
    <source>
        <dbReference type="Proteomes" id="UP000323917"/>
    </source>
</evidence>
<dbReference type="Proteomes" id="UP000323917">
    <property type="component" value="Chromosome"/>
</dbReference>
<feature type="transmembrane region" description="Helical" evidence="1">
    <location>
        <begin position="275"/>
        <end position="296"/>
    </location>
</feature>
<feature type="domain" description="CAAX prenyl protease 2/Lysostaphin resistance protein A-like" evidence="2">
    <location>
        <begin position="593"/>
        <end position="680"/>
    </location>
</feature>
<dbReference type="GO" id="GO:0004175">
    <property type="term" value="F:endopeptidase activity"/>
    <property type="evidence" value="ECO:0007669"/>
    <property type="project" value="UniProtKB-ARBA"/>
</dbReference>
<proteinExistence type="predicted"/>
<keyword evidence="4" id="KW-1185">Reference proteome</keyword>